<feature type="region of interest" description="Disordered" evidence="2">
    <location>
        <begin position="728"/>
        <end position="764"/>
    </location>
</feature>
<feature type="region of interest" description="Disordered" evidence="2">
    <location>
        <begin position="964"/>
        <end position="999"/>
    </location>
</feature>
<dbReference type="Gene3D" id="1.10.287.1490">
    <property type="match status" value="1"/>
</dbReference>
<dbReference type="GeneTree" id="ENSGT00440000034932"/>
<dbReference type="OrthoDB" id="10011458at2759"/>
<feature type="compositionally biased region" description="Basic and acidic residues" evidence="2">
    <location>
        <begin position="964"/>
        <end position="974"/>
    </location>
</feature>
<feature type="compositionally biased region" description="Basic residues" evidence="2">
    <location>
        <begin position="751"/>
        <end position="764"/>
    </location>
</feature>
<dbReference type="InterPro" id="IPR038810">
    <property type="entry name" value="CNTLN"/>
</dbReference>
<feature type="coiled-coil region" evidence="1">
    <location>
        <begin position="374"/>
        <end position="408"/>
    </location>
</feature>
<feature type="coiled-coil region" evidence="1">
    <location>
        <begin position="442"/>
        <end position="504"/>
    </location>
</feature>
<dbReference type="PANTHER" id="PTHR18957:SF0">
    <property type="entry name" value="CENTLEIN"/>
    <property type="match status" value="1"/>
</dbReference>
<feature type="region of interest" description="Disordered" evidence="2">
    <location>
        <begin position="1211"/>
        <end position="1231"/>
    </location>
</feature>
<protein>
    <submittedName>
        <fullName evidence="3">Centlein</fullName>
    </submittedName>
</protein>
<sequence length="1331" mass="153655">MAFQGESKRFPVTSKKTEQPRIVLLEEEVRNLSEELIQCQADKEFVWSLWKRLQVANPDLTQAVSLVVEREKEKAEAKDRKVLEILQVKDGKIEHLELQATGQQQEINNLVQRKIAVDQENDQMKQELSVLQKKLEEKSQELKHIKEKAKRKEEESRLTVKNLEEEKKALDTHGSDLQNDLQKLKKQAAQWKEEKSAIESKVKLLNDEIKEAKQQTEDLQSHHNEVCSELSVLKTQVANKDDYITKLKKELQEIQNLYQKSTQHAAQQAELIQQLESLNLDAQKVLQNQEEAHTAETVSYQKLYNELSARYEALKSSETQLLQNHVSLTTQLYQKEQKINQLQVKLQQTHHCSHQPARQTNAKHLGEEVHHVSSAEVESLIAAQKADIEQLREKLKTAEVKLAAHALACNNEAGSTLQRGRTFEDSPVKRSRSLSPKSCAGELEELKRLRKYKNKIQNLEELVKLKNEENEELRQVNERRQDRLHLLQTNFRTLKEQLKEVDESHSKTKSKAPIHRVEPWQLRQEDSDAVWNELAYFKREHKKLLTEKTNLEDMLDQIKVQTATDKATIHELRLCLQQEKEELLLKLKDDTEVKSSTPKKKEEEKTEQMLNKVFNLEKKLKTVEKEAKKLKEANEQLIRSTSAFKESLARLQNAEEEKLLEIEKLQKENEAVKKELREKTNEHEKRVATLKRQLVETNELRRENREILKQVERLQLMLSDSKASAAAASAARATQGPATKQGDLKTASSKVKFKAGKHRSTQRRRQAFLNQSIKEMSRVFENFNQDGWEDISEDSESESLSKDNAISSEEVLYEEESSILPTTESEVENSTTTEARYSVVRPLYPKASKEHAERRKEKRTSCSKMSMPSAFNKEIKPKKKKAVIQNKVGWMALQQKITTLQQQIAALHTEKRVALSTTRDLKETNKKITSQLNLVNQRFQISKQVAQKLTSDLEELQRQKDKLQTKVSELKEQQAQESRSTAQQPAVTPSHSLDSATPPTKDLELEIKQLQNKLKNANNEITKHIAASKTLKADVQEKEQQLQELQEKFSRMERDISMKRQLIEDLKSRLKSSQEHDNNYKEILHDMEIKIRTLSEEALSKKVFVDSLKQRFAVATKERAHYEELFRKCKEDVDKKSHKLQDLQSKLAESEIAMKELEETASQTMHGLAQQSEQALETVHKKLTSANSQIDEFIRFVKDLIKEIHDDINSTKSQIRKNKKQQKSQGRLSKESINRAQSLAASILNICPSDLEEILDVDDEETSESAAARRKQQEWMDNVARILEGQVPFASYLMEAFQLRMKEAKMLTEELASLKAEMGKANGTAGSKLTH</sequence>
<dbReference type="GO" id="GO:0005814">
    <property type="term" value="C:centriole"/>
    <property type="evidence" value="ECO:0007669"/>
    <property type="project" value="TreeGrafter"/>
</dbReference>
<feature type="coiled-coil region" evidence="1">
    <location>
        <begin position="1133"/>
        <end position="1160"/>
    </location>
</feature>
<proteinExistence type="predicted"/>
<dbReference type="GO" id="GO:0005813">
    <property type="term" value="C:centrosome"/>
    <property type="evidence" value="ECO:0007669"/>
    <property type="project" value="TreeGrafter"/>
</dbReference>
<reference evidence="3" key="3">
    <citation type="submission" date="2025-09" db="UniProtKB">
        <authorList>
            <consortium name="Ensembl"/>
        </authorList>
    </citation>
    <scope>IDENTIFICATION</scope>
</reference>
<dbReference type="Proteomes" id="UP000694620">
    <property type="component" value="Chromosome 7"/>
</dbReference>
<evidence type="ECO:0000256" key="1">
    <source>
        <dbReference type="SAM" id="Coils"/>
    </source>
</evidence>
<reference evidence="3" key="2">
    <citation type="submission" date="2025-08" db="UniProtKB">
        <authorList>
            <consortium name="Ensembl"/>
        </authorList>
    </citation>
    <scope>IDENTIFICATION</scope>
</reference>
<dbReference type="Ensembl" id="ENSECRT00000033923.1">
    <property type="protein sequence ID" value="ENSECRP00000033198.1"/>
    <property type="gene ID" value="ENSECRG00000022477.1"/>
</dbReference>
<feature type="region of interest" description="Disordered" evidence="2">
    <location>
        <begin position="846"/>
        <end position="865"/>
    </location>
</feature>
<dbReference type="GO" id="GO:0010457">
    <property type="term" value="P:centriole-centriole cohesion"/>
    <property type="evidence" value="ECO:0007669"/>
    <property type="project" value="TreeGrafter"/>
</dbReference>
<evidence type="ECO:0000256" key="2">
    <source>
        <dbReference type="SAM" id="MobiDB-lite"/>
    </source>
</evidence>
<evidence type="ECO:0000313" key="3">
    <source>
        <dbReference type="Ensembl" id="ENSECRP00000033198.1"/>
    </source>
</evidence>
<keyword evidence="1" id="KW-0175">Coiled coil</keyword>
<evidence type="ECO:0000313" key="4">
    <source>
        <dbReference type="Proteomes" id="UP000694620"/>
    </source>
</evidence>
<gene>
    <name evidence="3" type="primary">CNTLN</name>
</gene>
<dbReference type="RefSeq" id="XP_028661686.1">
    <property type="nucleotide sequence ID" value="XM_028805853.2"/>
</dbReference>
<organism evidence="3 4">
    <name type="scientific">Erpetoichthys calabaricus</name>
    <name type="common">Rope fish</name>
    <name type="synonym">Calamoichthys calabaricus</name>
    <dbReference type="NCBI Taxonomy" id="27687"/>
    <lineage>
        <taxon>Eukaryota</taxon>
        <taxon>Metazoa</taxon>
        <taxon>Chordata</taxon>
        <taxon>Craniata</taxon>
        <taxon>Vertebrata</taxon>
        <taxon>Euteleostomi</taxon>
        <taxon>Actinopterygii</taxon>
        <taxon>Polypteriformes</taxon>
        <taxon>Polypteridae</taxon>
        <taxon>Erpetoichthys</taxon>
    </lineage>
</organism>
<feature type="coiled-coil region" evidence="1">
    <location>
        <begin position="93"/>
        <end position="292"/>
    </location>
</feature>
<keyword evidence="4" id="KW-1185">Reference proteome</keyword>
<feature type="region of interest" description="Disordered" evidence="2">
    <location>
        <begin position="817"/>
        <end position="836"/>
    </location>
</feature>
<reference evidence="3" key="1">
    <citation type="submission" date="2021-06" db="EMBL/GenBank/DDBJ databases">
        <authorList>
            <consortium name="Wellcome Sanger Institute Data Sharing"/>
        </authorList>
    </citation>
    <scope>NUCLEOTIDE SEQUENCE [LARGE SCALE GENOMIC DNA]</scope>
</reference>
<feature type="coiled-coil region" evidence="1">
    <location>
        <begin position="599"/>
        <end position="717"/>
    </location>
</feature>
<accession>A0A8C4XIF0</accession>
<dbReference type="GeneID" id="114654972"/>
<name>A0A8C4XIF0_ERPCA</name>
<feature type="compositionally biased region" description="Low complexity" evidence="2">
    <location>
        <begin position="822"/>
        <end position="834"/>
    </location>
</feature>
<feature type="compositionally biased region" description="Polar residues" evidence="2">
    <location>
        <begin position="975"/>
        <end position="998"/>
    </location>
</feature>
<dbReference type="PANTHER" id="PTHR18957">
    <property type="entry name" value="CENTLEIN"/>
    <property type="match status" value="1"/>
</dbReference>